<dbReference type="RefSeq" id="XP_027079787.1">
    <property type="nucleotide sequence ID" value="XM_027223986.2"/>
</dbReference>
<evidence type="ECO:0000256" key="1">
    <source>
        <dbReference type="SAM" id="MobiDB-lite"/>
    </source>
</evidence>
<reference evidence="3" key="2">
    <citation type="submission" date="2025-08" db="UniProtKB">
        <authorList>
            <consortium name="RefSeq"/>
        </authorList>
    </citation>
    <scope>IDENTIFICATION</scope>
    <source>
        <tissue evidence="3">Leaves</tissue>
    </source>
</reference>
<feature type="region of interest" description="Disordered" evidence="1">
    <location>
        <begin position="159"/>
        <end position="219"/>
    </location>
</feature>
<accession>A0A6P6TP34</accession>
<feature type="region of interest" description="Disordered" evidence="1">
    <location>
        <begin position="1"/>
        <end position="73"/>
    </location>
</feature>
<reference evidence="2" key="1">
    <citation type="journal article" date="2025" name="Foods">
        <title>Unveiling the Microbial Signatures of Arabica Coffee Cherries: Insights into Ripeness Specific Diversity, Functional Traits, and Implications for Quality and Safety.</title>
        <authorList>
            <consortium name="RefSeq"/>
            <person name="Tenea G.N."/>
            <person name="Cifuentes V."/>
            <person name="Reyes P."/>
            <person name="Cevallos-Vallejos M."/>
        </authorList>
    </citation>
    <scope>NUCLEOTIDE SEQUENCE [LARGE SCALE GENOMIC DNA]</scope>
</reference>
<dbReference type="GeneID" id="113702832"/>
<keyword evidence="2" id="KW-1185">Reference proteome</keyword>
<feature type="compositionally biased region" description="Basic and acidic residues" evidence="1">
    <location>
        <begin position="1"/>
        <end position="18"/>
    </location>
</feature>
<protein>
    <submittedName>
        <fullName evidence="3">Uncharacterized protein</fullName>
    </submittedName>
</protein>
<dbReference type="Proteomes" id="UP001652660">
    <property type="component" value="Chromosome 8e"/>
</dbReference>
<gene>
    <name evidence="3" type="primary">LOC113702832</name>
</gene>
<evidence type="ECO:0000313" key="3">
    <source>
        <dbReference type="RefSeq" id="XP_027079787.1"/>
    </source>
</evidence>
<organism evidence="2 3">
    <name type="scientific">Coffea arabica</name>
    <name type="common">Arabian coffee</name>
    <dbReference type="NCBI Taxonomy" id="13443"/>
    <lineage>
        <taxon>Eukaryota</taxon>
        <taxon>Viridiplantae</taxon>
        <taxon>Streptophyta</taxon>
        <taxon>Embryophyta</taxon>
        <taxon>Tracheophyta</taxon>
        <taxon>Spermatophyta</taxon>
        <taxon>Magnoliopsida</taxon>
        <taxon>eudicotyledons</taxon>
        <taxon>Gunneridae</taxon>
        <taxon>Pentapetalae</taxon>
        <taxon>asterids</taxon>
        <taxon>lamiids</taxon>
        <taxon>Gentianales</taxon>
        <taxon>Rubiaceae</taxon>
        <taxon>Ixoroideae</taxon>
        <taxon>Gardenieae complex</taxon>
        <taxon>Bertiereae - Coffeeae clade</taxon>
        <taxon>Coffeeae</taxon>
        <taxon>Coffea</taxon>
    </lineage>
</organism>
<dbReference type="OrthoDB" id="1655718at2759"/>
<proteinExistence type="predicted"/>
<dbReference type="AlphaFoldDB" id="A0A6P6TP34"/>
<evidence type="ECO:0000313" key="2">
    <source>
        <dbReference type="Proteomes" id="UP001652660"/>
    </source>
</evidence>
<sequence length="432" mass="48109">MDLDQKFQQRWEYRRKDDEVDSSTDDSKSSLGDEPVQKKHKLYVPSLSLSQDDDAIETPSSRENYQEDATKSVPFRAAEVTKKHCEPGMEKTAVDFKSKRNSGKRRNTKVRNHIQDREPVLLNDLKIFSESLLKDLKVAREKMFVQMKKQMTKLVAVKQVSRPRSNSCLKKSDGAMHQAGKKSGKRIQSSDGRLRKGSKKDNLGFESSKSSIANSERTNLEKAALHSNWMDKRETLSLPRNNSVHLVEESDQIGSSSYVTLPSVLPKPQTESLSIDSSLRNHNESGSPVNIAQNAEKENPVTDANNYGYLFGIQPDEQFGSLAQITSKGMGLLDYQNSQTSSMVSGLPVPLNHWKNNGFTITSQSAKDPAQQNNAARMDGGAIRVPGRSHALSECFVGNTISCSMHYDTNNADGGLASFRCGEVKRDHLVLK</sequence>
<feature type="compositionally biased region" description="Polar residues" evidence="1">
    <location>
        <begin position="205"/>
        <end position="217"/>
    </location>
</feature>
<name>A0A6P6TP34_COFAR</name>